<sequence>MALLLLLSILLCFASAAAESSRSPATALFVLGDSTVSCAASILPLNLTAPSLPAGPCLFPSARRLLPDHLAAKMGLPSPPLISTLNGTAAAAARGVNFGGQYGDRGMFRTGAVGQQLRLAAETLQLLRLEAGAPRDVSAAAAGAVFVLSFGTDAYARLLARGPAEADAAAPKHGRRGLGRLLADRIARGVQELYEAEVRRVAVMGVAPLGCAPRVMWEEGTRVRGCVEEANELIEGYNARLAARLDDLRPELPGAAVVFCDVYKGMMEILSNPGRYGLEETREACCGLGPSKATVGCLSKEMACGAAACVVGSLHPHRGRPRPPRQLVLGLLLLVHNDIVTAAGDDEQHLQPHVSAAAGCGRVKLVPC</sequence>
<dbReference type="InterPro" id="IPR001087">
    <property type="entry name" value="GDSL"/>
</dbReference>
<dbReference type="PANTHER" id="PTHR45648">
    <property type="entry name" value="GDSL LIPASE/ACYLHYDROLASE FAMILY PROTEIN (AFU_ORTHOLOGUE AFUA_4G14700)"/>
    <property type="match status" value="1"/>
</dbReference>
<gene>
    <name evidence="5" type="ORF">PVAP13_8KG010100</name>
</gene>
<dbReference type="InterPro" id="IPR051058">
    <property type="entry name" value="GDSL_Est/Lipase"/>
</dbReference>
<dbReference type="Pfam" id="PF00657">
    <property type="entry name" value="Lipase_GDSL"/>
    <property type="match status" value="1"/>
</dbReference>
<feature type="signal peptide" evidence="4">
    <location>
        <begin position="1"/>
        <end position="18"/>
    </location>
</feature>
<reference evidence="5 6" key="1">
    <citation type="submission" date="2020-05" db="EMBL/GenBank/DDBJ databases">
        <title>WGS assembly of Panicum virgatum.</title>
        <authorList>
            <person name="Lovell J.T."/>
            <person name="Jenkins J."/>
            <person name="Shu S."/>
            <person name="Juenger T.E."/>
            <person name="Schmutz J."/>
        </authorList>
    </citation>
    <scope>NUCLEOTIDE SEQUENCE [LARGE SCALE GENOMIC DNA]</scope>
    <source>
        <strain evidence="6">cv. AP13</strain>
    </source>
</reference>
<dbReference type="Gene3D" id="3.40.50.1110">
    <property type="entry name" value="SGNH hydrolase"/>
    <property type="match status" value="1"/>
</dbReference>
<evidence type="ECO:0000256" key="1">
    <source>
        <dbReference type="ARBA" id="ARBA00008668"/>
    </source>
</evidence>
<feature type="chain" id="PRO_5035872634" description="GDSL esterase/lipase" evidence="4">
    <location>
        <begin position="19"/>
        <end position="368"/>
    </location>
</feature>
<comment type="caution">
    <text evidence="5">The sequence shown here is derived from an EMBL/GenBank/DDBJ whole genome shotgun (WGS) entry which is preliminary data.</text>
</comment>
<proteinExistence type="inferred from homology"/>
<dbReference type="GO" id="GO:0016788">
    <property type="term" value="F:hydrolase activity, acting on ester bonds"/>
    <property type="evidence" value="ECO:0007669"/>
    <property type="project" value="InterPro"/>
</dbReference>
<keyword evidence="6" id="KW-1185">Reference proteome</keyword>
<evidence type="ECO:0008006" key="7">
    <source>
        <dbReference type="Google" id="ProtNLM"/>
    </source>
</evidence>
<evidence type="ECO:0000256" key="4">
    <source>
        <dbReference type="SAM" id="SignalP"/>
    </source>
</evidence>
<dbReference type="GO" id="GO:0016042">
    <property type="term" value="P:lipid catabolic process"/>
    <property type="evidence" value="ECO:0007669"/>
    <property type="project" value="UniProtKB-KW"/>
</dbReference>
<keyword evidence="3" id="KW-0442">Lipid degradation</keyword>
<accession>A0A8T0PNJ5</accession>
<evidence type="ECO:0000256" key="2">
    <source>
        <dbReference type="ARBA" id="ARBA00022801"/>
    </source>
</evidence>
<protein>
    <recommendedName>
        <fullName evidence="7">GDSL esterase/lipase</fullName>
    </recommendedName>
</protein>
<keyword evidence="4" id="KW-0732">Signal</keyword>
<dbReference type="EMBL" id="CM029051">
    <property type="protein sequence ID" value="KAG2559774.1"/>
    <property type="molecule type" value="Genomic_DNA"/>
</dbReference>
<name>A0A8T0PNJ5_PANVG</name>
<keyword evidence="3" id="KW-0443">Lipid metabolism</keyword>
<dbReference type="InterPro" id="IPR036514">
    <property type="entry name" value="SGNH_hydro_sf"/>
</dbReference>
<evidence type="ECO:0000313" key="5">
    <source>
        <dbReference type="EMBL" id="KAG2559774.1"/>
    </source>
</evidence>
<keyword evidence="2" id="KW-0378">Hydrolase</keyword>
<evidence type="ECO:0000313" key="6">
    <source>
        <dbReference type="Proteomes" id="UP000823388"/>
    </source>
</evidence>
<evidence type="ECO:0000256" key="3">
    <source>
        <dbReference type="ARBA" id="ARBA00022963"/>
    </source>
</evidence>
<dbReference type="PANTHER" id="PTHR45648:SF7">
    <property type="entry name" value="OS12G0126100 PROTEIN"/>
    <property type="match status" value="1"/>
</dbReference>
<organism evidence="5 6">
    <name type="scientific">Panicum virgatum</name>
    <name type="common">Blackwell switchgrass</name>
    <dbReference type="NCBI Taxonomy" id="38727"/>
    <lineage>
        <taxon>Eukaryota</taxon>
        <taxon>Viridiplantae</taxon>
        <taxon>Streptophyta</taxon>
        <taxon>Embryophyta</taxon>
        <taxon>Tracheophyta</taxon>
        <taxon>Spermatophyta</taxon>
        <taxon>Magnoliopsida</taxon>
        <taxon>Liliopsida</taxon>
        <taxon>Poales</taxon>
        <taxon>Poaceae</taxon>
        <taxon>PACMAD clade</taxon>
        <taxon>Panicoideae</taxon>
        <taxon>Panicodae</taxon>
        <taxon>Paniceae</taxon>
        <taxon>Panicinae</taxon>
        <taxon>Panicum</taxon>
        <taxon>Panicum sect. Hiantes</taxon>
    </lineage>
</organism>
<dbReference type="AlphaFoldDB" id="A0A8T0PNJ5"/>
<comment type="similarity">
    <text evidence="1">Belongs to the 'GDSL' lipolytic enzyme family.</text>
</comment>
<dbReference type="Proteomes" id="UP000823388">
    <property type="component" value="Chromosome 8K"/>
</dbReference>